<proteinExistence type="evidence at transcript level"/>
<dbReference type="EMBL" id="EF084310">
    <property type="protein sequence ID" value="ABK23631.1"/>
    <property type="molecule type" value="mRNA"/>
</dbReference>
<dbReference type="AlphaFoldDB" id="A9NSM0"/>
<sequence length="39" mass="4715">MEGSICFFSLSAEYQCFFQRRSSGQEEKMAHQKWLKWLP</sequence>
<accession>A9NSM0</accession>
<name>A9NSM0_PICSI</name>
<organism evidence="1">
    <name type="scientific">Picea sitchensis</name>
    <name type="common">Sitka spruce</name>
    <name type="synonym">Pinus sitchensis</name>
    <dbReference type="NCBI Taxonomy" id="3332"/>
    <lineage>
        <taxon>Eukaryota</taxon>
        <taxon>Viridiplantae</taxon>
        <taxon>Streptophyta</taxon>
        <taxon>Embryophyta</taxon>
        <taxon>Tracheophyta</taxon>
        <taxon>Spermatophyta</taxon>
        <taxon>Pinopsida</taxon>
        <taxon>Pinidae</taxon>
        <taxon>Conifers I</taxon>
        <taxon>Pinales</taxon>
        <taxon>Pinaceae</taxon>
        <taxon>Picea</taxon>
    </lineage>
</organism>
<evidence type="ECO:0000313" key="1">
    <source>
        <dbReference type="EMBL" id="ABK23631.1"/>
    </source>
</evidence>
<reference evidence="1" key="1">
    <citation type="journal article" date="2008" name="BMC Genomics">
        <title>A conifer genomics resource of 200,000 spruce (Picea spp.) ESTs and 6,464 high-quality, sequence-finished full-length cDNAs for Sitka spruce (Picea sitchensis).</title>
        <authorList>
            <person name="Ralph S.G."/>
            <person name="Chun H.J."/>
            <person name="Kolosova N."/>
            <person name="Cooper D."/>
            <person name="Oddy C."/>
            <person name="Ritland C.E."/>
            <person name="Kirkpatrick R."/>
            <person name="Moore R."/>
            <person name="Barber S."/>
            <person name="Holt R.A."/>
            <person name="Jones S.J."/>
            <person name="Marra M.A."/>
            <person name="Douglas C.J."/>
            <person name="Ritland K."/>
            <person name="Bohlmann J."/>
        </authorList>
    </citation>
    <scope>NUCLEOTIDE SEQUENCE</scope>
    <source>
        <tissue evidence="1">Bark</tissue>
    </source>
</reference>
<protein>
    <submittedName>
        <fullName evidence="1">Uncharacterized protein</fullName>
    </submittedName>
</protein>